<dbReference type="EMBL" id="KE128854">
    <property type="protein sequence ID" value="EPB65367.1"/>
    <property type="molecule type" value="Genomic_DNA"/>
</dbReference>
<feature type="non-terminal residue" evidence="2">
    <location>
        <position position="215"/>
    </location>
</feature>
<dbReference type="Proteomes" id="UP000054495">
    <property type="component" value="Unassembled WGS sequence"/>
</dbReference>
<gene>
    <name evidence="2" type="ORF">ANCCEY_15570</name>
</gene>
<evidence type="ECO:0000313" key="2">
    <source>
        <dbReference type="EMBL" id="EPB65367.1"/>
    </source>
</evidence>
<dbReference type="GO" id="GO:0033922">
    <property type="term" value="F:peptidoglycan beta-N-acetylmuramidase activity"/>
    <property type="evidence" value="ECO:0007669"/>
    <property type="project" value="InterPro"/>
</dbReference>
<dbReference type="Pfam" id="PF07075">
    <property type="entry name" value="NamZ_N"/>
    <property type="match status" value="1"/>
</dbReference>
<dbReference type="PANTHER" id="PTHR42915">
    <property type="entry name" value="HYPOTHETICAL 460 KDA PROTEIN IN FEUA-SIGW INTERGENIC REGION [PRECURSOR]"/>
    <property type="match status" value="1"/>
</dbReference>
<dbReference type="InterPro" id="IPR048502">
    <property type="entry name" value="NamZ_N"/>
</dbReference>
<proteinExistence type="predicted"/>
<dbReference type="PANTHER" id="PTHR42915:SF1">
    <property type="entry name" value="PEPTIDOGLYCAN BETA-N-ACETYLMURAMIDASE NAMZ"/>
    <property type="match status" value="1"/>
</dbReference>
<protein>
    <recommendedName>
        <fullName evidence="1">Peptidoglycan beta-N-acetylmuramidase NamZ N-terminal domain-containing protein</fullName>
    </recommendedName>
</protein>
<feature type="domain" description="Peptidoglycan beta-N-acetylmuramidase NamZ N-terminal" evidence="1">
    <location>
        <begin position="43"/>
        <end position="212"/>
    </location>
</feature>
<sequence length="215" mass="23763">TNACASGILDLPDDPETERRNEEILPGAYQTEEYLPLLEKKRVAVIGNQTSLIDNTHLVDSLLNRSVNVVKVFSPEHGFRGEGDAGAKINNEVDKKSGLPVVSLYGDNKKPKSKDLDSIDYLLFDLQDVGTRFYTYISTLHYVMEAAAEKGIKVIILDRPNPNGHIIDGPVRKPGFESFIGMHPVPVLHGMTIGEYGQMINGEKWLNNGIVCDLT</sequence>
<organism evidence="2 3">
    <name type="scientific">Ancylostoma ceylanicum</name>
    <dbReference type="NCBI Taxonomy" id="53326"/>
    <lineage>
        <taxon>Eukaryota</taxon>
        <taxon>Metazoa</taxon>
        <taxon>Ecdysozoa</taxon>
        <taxon>Nematoda</taxon>
        <taxon>Chromadorea</taxon>
        <taxon>Rhabditida</taxon>
        <taxon>Rhabditina</taxon>
        <taxon>Rhabditomorpha</taxon>
        <taxon>Strongyloidea</taxon>
        <taxon>Ancylostomatidae</taxon>
        <taxon>Ancylostomatinae</taxon>
        <taxon>Ancylostoma</taxon>
    </lineage>
</organism>
<name>A0A0D6LC88_9BILA</name>
<dbReference type="InterPro" id="IPR008302">
    <property type="entry name" value="NamZ"/>
</dbReference>
<evidence type="ECO:0000313" key="3">
    <source>
        <dbReference type="Proteomes" id="UP000054495"/>
    </source>
</evidence>
<dbReference type="AlphaFoldDB" id="A0A0D6LC88"/>
<reference evidence="2 3" key="1">
    <citation type="submission" date="2013-05" db="EMBL/GenBank/DDBJ databases">
        <title>Draft genome of the parasitic nematode Anyclostoma ceylanicum.</title>
        <authorList>
            <person name="Mitreva M."/>
        </authorList>
    </citation>
    <scope>NUCLEOTIDE SEQUENCE [LARGE SCALE GENOMIC DNA]</scope>
</reference>
<keyword evidence="3" id="KW-1185">Reference proteome</keyword>
<evidence type="ECO:0000259" key="1">
    <source>
        <dbReference type="Pfam" id="PF07075"/>
    </source>
</evidence>
<accession>A0A0D6LC88</accession>
<dbReference type="Gene3D" id="3.40.50.12170">
    <property type="entry name" value="Uncharacterised protein PF07075, DUF1343"/>
    <property type="match status" value="1"/>
</dbReference>
<feature type="non-terminal residue" evidence="2">
    <location>
        <position position="1"/>
    </location>
</feature>